<name>A0A6B1D2K9_9CHLR</name>
<reference evidence="2" key="1">
    <citation type="submission" date="2019-09" db="EMBL/GenBank/DDBJ databases">
        <title>Characterisation of the sponge microbiome using genome-centric metagenomics.</title>
        <authorList>
            <person name="Engelberts J.P."/>
            <person name="Robbins S.J."/>
            <person name="De Goeij J.M."/>
            <person name="Aranda M."/>
            <person name="Bell S.C."/>
            <person name="Webster N.S."/>
        </authorList>
    </citation>
    <scope>NUCLEOTIDE SEQUENCE</scope>
    <source>
        <strain evidence="2">SB0661_bin_32</strain>
    </source>
</reference>
<evidence type="ECO:0000259" key="1">
    <source>
        <dbReference type="Pfam" id="PF08242"/>
    </source>
</evidence>
<feature type="domain" description="Methyltransferase type 12" evidence="1">
    <location>
        <begin position="56"/>
        <end position="154"/>
    </location>
</feature>
<dbReference type="Pfam" id="PF08242">
    <property type="entry name" value="Methyltransf_12"/>
    <property type="match status" value="1"/>
</dbReference>
<dbReference type="GO" id="GO:0032259">
    <property type="term" value="P:methylation"/>
    <property type="evidence" value="ECO:0007669"/>
    <property type="project" value="UniProtKB-KW"/>
</dbReference>
<keyword evidence="2" id="KW-0808">Transferase</keyword>
<protein>
    <submittedName>
        <fullName evidence="2">Class I SAM-dependent methyltransferase</fullName>
    </submittedName>
</protein>
<keyword evidence="2" id="KW-0489">Methyltransferase</keyword>
<dbReference type="GO" id="GO:0008168">
    <property type="term" value="F:methyltransferase activity"/>
    <property type="evidence" value="ECO:0007669"/>
    <property type="project" value="UniProtKB-KW"/>
</dbReference>
<comment type="caution">
    <text evidence="2">The sequence shown here is derived from an EMBL/GenBank/DDBJ whole genome shotgun (WGS) entry which is preliminary data.</text>
</comment>
<dbReference type="Gene3D" id="3.40.50.150">
    <property type="entry name" value="Vaccinia Virus protein VP39"/>
    <property type="match status" value="1"/>
</dbReference>
<proteinExistence type="predicted"/>
<sequence>MTVSEEDVRAGQAVYTRRSLRLYDFVVLGLTNRLVWRCPTQGLVAHYNRHVTANHLDAGVGTGYFLARCRFPSDAPRIALLDINRSSLDFAAARIARRGPEKYLRNVLEPLLIDAANFDSVGVNYLLHCLPGTIGSKTVMLDHLKALMNPGAVLFGSTLLQGGVSRSWAARRLMAFYNGKGIFSNRDDDLEGLKQALARRFRDVSVEVAGCAALFSGRV</sequence>
<accession>A0A6B1D2K9</accession>
<dbReference type="SUPFAM" id="SSF53335">
    <property type="entry name" value="S-adenosyl-L-methionine-dependent methyltransferases"/>
    <property type="match status" value="1"/>
</dbReference>
<dbReference type="PIRSF" id="PIRSF011491">
    <property type="entry name" value="Mtase_YbcY_prd"/>
    <property type="match status" value="1"/>
</dbReference>
<dbReference type="InterPro" id="IPR029063">
    <property type="entry name" value="SAM-dependent_MTases_sf"/>
</dbReference>
<dbReference type="InterPro" id="IPR013217">
    <property type="entry name" value="Methyltransf_12"/>
</dbReference>
<dbReference type="AlphaFoldDB" id="A0A6B1D2K9"/>
<evidence type="ECO:0000313" key="2">
    <source>
        <dbReference type="EMBL" id="MYC93617.1"/>
    </source>
</evidence>
<dbReference type="InterPro" id="IPR016584">
    <property type="entry name" value="MeTrfase_VrtF"/>
</dbReference>
<organism evidence="2">
    <name type="scientific">Caldilineaceae bacterium SB0661_bin_32</name>
    <dbReference type="NCBI Taxonomy" id="2605255"/>
    <lineage>
        <taxon>Bacteria</taxon>
        <taxon>Bacillati</taxon>
        <taxon>Chloroflexota</taxon>
        <taxon>Caldilineae</taxon>
        <taxon>Caldilineales</taxon>
        <taxon>Caldilineaceae</taxon>
    </lineage>
</organism>
<dbReference type="EMBL" id="VXMH01000010">
    <property type="protein sequence ID" value="MYC93617.1"/>
    <property type="molecule type" value="Genomic_DNA"/>
</dbReference>
<gene>
    <name evidence="2" type="ORF">F4X14_01485</name>
</gene>